<name>A0NZ91_ROSAI</name>
<organism evidence="3 4">
    <name type="scientific">Roseibium aggregatum (strain ATCC 25650 / DSM 13394 / JCM 20685 / NBRC 16684 / NCIMB 2208 / IAM 12614 / B1)</name>
    <name type="common">Stappia aggregata</name>
    <dbReference type="NCBI Taxonomy" id="384765"/>
    <lineage>
        <taxon>Bacteria</taxon>
        <taxon>Pseudomonadati</taxon>
        <taxon>Pseudomonadota</taxon>
        <taxon>Alphaproteobacteria</taxon>
        <taxon>Hyphomicrobiales</taxon>
        <taxon>Stappiaceae</taxon>
        <taxon>Roseibium</taxon>
    </lineage>
</organism>
<dbReference type="GO" id="GO:0016853">
    <property type="term" value="F:isomerase activity"/>
    <property type="evidence" value="ECO:0007669"/>
    <property type="project" value="UniProtKB-KW"/>
</dbReference>
<keyword evidence="3" id="KW-0413">Isomerase</keyword>
<proteinExistence type="predicted"/>
<dbReference type="Proteomes" id="UP000004848">
    <property type="component" value="Unassembled WGS sequence"/>
</dbReference>
<evidence type="ECO:0000313" key="3">
    <source>
        <dbReference type="EMBL" id="EAV41770.1"/>
    </source>
</evidence>
<evidence type="ECO:0000259" key="2">
    <source>
        <dbReference type="PROSITE" id="PS51464"/>
    </source>
</evidence>
<protein>
    <submittedName>
        <fullName evidence="3">Sugar isomerase (SIS)</fullName>
    </submittedName>
</protein>
<keyword evidence="1" id="KW-0808">Transferase</keyword>
<dbReference type="PROSITE" id="PS51464">
    <property type="entry name" value="SIS"/>
    <property type="match status" value="1"/>
</dbReference>
<reference evidence="3 4" key="1">
    <citation type="submission" date="2006-05" db="EMBL/GenBank/DDBJ databases">
        <authorList>
            <person name="King G."/>
            <person name="Ferriera S."/>
            <person name="Johnson J."/>
            <person name="Kravitz S."/>
            <person name="Beeson K."/>
            <person name="Sutton G."/>
            <person name="Rogers Y.-H."/>
            <person name="Friedman R."/>
            <person name="Frazier M."/>
            <person name="Venter J.C."/>
        </authorList>
    </citation>
    <scope>NUCLEOTIDE SEQUENCE [LARGE SCALE GENOMIC DNA]</scope>
    <source>
        <strain evidence="4">ATCC 25650 / DSM 13394 / JCM 20685 / NBRC 16684 / NCIMB 2208 / IAM 12614 / B1</strain>
    </source>
</reference>
<dbReference type="InterPro" id="IPR024713">
    <property type="entry name" value="Fructosamine_deglycase_FrlB"/>
</dbReference>
<dbReference type="eggNOG" id="COG2222">
    <property type="taxonomic scope" value="Bacteria"/>
</dbReference>
<dbReference type="InterPro" id="IPR046348">
    <property type="entry name" value="SIS_dom_sf"/>
</dbReference>
<dbReference type="SUPFAM" id="SSF53697">
    <property type="entry name" value="SIS domain"/>
    <property type="match status" value="1"/>
</dbReference>
<dbReference type="InterPro" id="IPR001347">
    <property type="entry name" value="SIS_dom"/>
</dbReference>
<dbReference type="GO" id="GO:0006047">
    <property type="term" value="P:UDP-N-acetylglucosamine metabolic process"/>
    <property type="evidence" value="ECO:0007669"/>
    <property type="project" value="TreeGrafter"/>
</dbReference>
<dbReference type="PIRSF" id="PIRSF009290">
    <property type="entry name" value="FrlB"/>
    <property type="match status" value="1"/>
</dbReference>
<dbReference type="PANTHER" id="PTHR10937:SF14">
    <property type="entry name" value="FRUCTOSELYSINE 6-PHOSPHATE DEGLYCASE"/>
    <property type="match status" value="1"/>
</dbReference>
<dbReference type="GO" id="GO:0006487">
    <property type="term" value="P:protein N-linked glycosylation"/>
    <property type="evidence" value="ECO:0007669"/>
    <property type="project" value="TreeGrafter"/>
</dbReference>
<dbReference type="EMBL" id="AAUW01000018">
    <property type="protein sequence ID" value="EAV41770.1"/>
    <property type="molecule type" value="Genomic_DNA"/>
</dbReference>
<evidence type="ECO:0000313" key="4">
    <source>
        <dbReference type="Proteomes" id="UP000004848"/>
    </source>
</evidence>
<dbReference type="Gene3D" id="3.40.50.10490">
    <property type="entry name" value="Glucose-6-phosphate isomerase like protein, domain 1"/>
    <property type="match status" value="2"/>
</dbReference>
<sequence>MTLLVPNTKDCLMFNFDETRFVGIQKGAVDLAPSIDKTIASAIEAGATNLYFLGTGGVAYLMEPAVQLLHRRSQFPVFKDYPAELVITGGVNLNANSIVVMPSLSGTTKESVAMLTKLKEVGCTVITLVGHADTPLGIGGNPALVNFAEDDTSSESFYIQSLLVALSVMKARGEIDNYDALVEEMQTVPNALLEAKRAFEPKAKEFASIIAGSDYHMFTGAGNMWPEALYYATCILEEMQWIRTRPVHASDFFHGPLELIEKGVSLILFRGEDDYDALAERVAAFAPGYTDRFTVINTADYAPRSLSPEMRALLSPAVMATLLERLSAHLEVMRDHPLVTRRYYKRVAY</sequence>
<dbReference type="GO" id="GO:0004360">
    <property type="term" value="F:glutamine-fructose-6-phosphate transaminase (isomerizing) activity"/>
    <property type="evidence" value="ECO:0007669"/>
    <property type="project" value="TreeGrafter"/>
</dbReference>
<keyword evidence="1" id="KW-0032">Aminotransferase</keyword>
<dbReference type="AlphaFoldDB" id="A0NZ91"/>
<gene>
    <name evidence="3" type="ORF">SIAM614_30896</name>
</gene>
<dbReference type="PANTHER" id="PTHR10937">
    <property type="entry name" value="GLUCOSAMINE--FRUCTOSE-6-PHOSPHATE AMINOTRANSFERASE, ISOMERIZING"/>
    <property type="match status" value="1"/>
</dbReference>
<dbReference type="GO" id="GO:0006002">
    <property type="term" value="P:fructose 6-phosphate metabolic process"/>
    <property type="evidence" value="ECO:0007669"/>
    <property type="project" value="TreeGrafter"/>
</dbReference>
<comment type="caution">
    <text evidence="3">The sequence shown here is derived from an EMBL/GenBank/DDBJ whole genome shotgun (WGS) entry which is preliminary data.</text>
</comment>
<accession>A0NZ91</accession>
<feature type="domain" description="SIS" evidence="2">
    <location>
        <begin position="39"/>
        <end position="174"/>
    </location>
</feature>
<evidence type="ECO:0000256" key="1">
    <source>
        <dbReference type="ARBA" id="ARBA00022576"/>
    </source>
</evidence>
<dbReference type="GO" id="GO:0097367">
    <property type="term" value="F:carbohydrate derivative binding"/>
    <property type="evidence" value="ECO:0007669"/>
    <property type="project" value="InterPro"/>
</dbReference>